<evidence type="ECO:0000313" key="2">
    <source>
        <dbReference type="Proteomes" id="UP000299102"/>
    </source>
</evidence>
<comment type="caution">
    <text evidence="1">The sequence shown here is derived from an EMBL/GenBank/DDBJ whole genome shotgun (WGS) entry which is preliminary data.</text>
</comment>
<dbReference type="Proteomes" id="UP000299102">
    <property type="component" value="Unassembled WGS sequence"/>
</dbReference>
<keyword evidence="2" id="KW-1185">Reference proteome</keyword>
<dbReference type="EMBL" id="BGZK01001084">
    <property type="protein sequence ID" value="GBP70721.1"/>
    <property type="molecule type" value="Genomic_DNA"/>
</dbReference>
<organism evidence="1 2">
    <name type="scientific">Eumeta variegata</name>
    <name type="common">Bagworm moth</name>
    <name type="synonym">Eumeta japonica</name>
    <dbReference type="NCBI Taxonomy" id="151549"/>
    <lineage>
        <taxon>Eukaryota</taxon>
        <taxon>Metazoa</taxon>
        <taxon>Ecdysozoa</taxon>
        <taxon>Arthropoda</taxon>
        <taxon>Hexapoda</taxon>
        <taxon>Insecta</taxon>
        <taxon>Pterygota</taxon>
        <taxon>Neoptera</taxon>
        <taxon>Endopterygota</taxon>
        <taxon>Lepidoptera</taxon>
        <taxon>Glossata</taxon>
        <taxon>Ditrysia</taxon>
        <taxon>Tineoidea</taxon>
        <taxon>Psychidae</taxon>
        <taxon>Oiketicinae</taxon>
        <taxon>Eumeta</taxon>
    </lineage>
</organism>
<reference evidence="1 2" key="1">
    <citation type="journal article" date="2019" name="Commun. Biol.">
        <title>The bagworm genome reveals a unique fibroin gene that provides high tensile strength.</title>
        <authorList>
            <person name="Kono N."/>
            <person name="Nakamura H."/>
            <person name="Ohtoshi R."/>
            <person name="Tomita M."/>
            <person name="Numata K."/>
            <person name="Arakawa K."/>
        </authorList>
    </citation>
    <scope>NUCLEOTIDE SEQUENCE [LARGE SCALE GENOMIC DNA]</scope>
</reference>
<dbReference type="AlphaFoldDB" id="A0A4C1Y3F2"/>
<name>A0A4C1Y3F2_EUMVA</name>
<gene>
    <name evidence="1" type="ORF">EVAR_51020_1</name>
</gene>
<evidence type="ECO:0000313" key="1">
    <source>
        <dbReference type="EMBL" id="GBP70721.1"/>
    </source>
</evidence>
<sequence>MWLALFPGARVPVTHSLPSPHSIQFHHFTPLPLPYSNNLPPPNILIETKRLLPHALVTPLGLQVSADNGSCGHEKGSLRRTRHSVVRNKAQELDCRWIRLRLRSPGYIRSQPLGRS</sequence>
<protein>
    <submittedName>
        <fullName evidence="1">Uncharacterized protein</fullName>
    </submittedName>
</protein>
<proteinExistence type="predicted"/>
<accession>A0A4C1Y3F2</accession>